<evidence type="ECO:0000313" key="3">
    <source>
        <dbReference type="Proteomes" id="UP000627838"/>
    </source>
</evidence>
<name>A0ABR9JTL2_9ACTN</name>
<keyword evidence="1" id="KW-1133">Transmembrane helix</keyword>
<proteinExistence type="predicted"/>
<dbReference type="EMBL" id="JADBDZ010000001">
    <property type="protein sequence ID" value="MBE1533701.1"/>
    <property type="molecule type" value="Genomic_DNA"/>
</dbReference>
<keyword evidence="3" id="KW-1185">Reference proteome</keyword>
<evidence type="ECO:0000256" key="1">
    <source>
        <dbReference type="SAM" id="Phobius"/>
    </source>
</evidence>
<accession>A0ABR9JTL2</accession>
<keyword evidence="1" id="KW-0472">Membrane</keyword>
<sequence length="107" mass="12079">MVRIPGDPGPWGQIRYTLGLRLPPGNRDWVRHDLTDAGWRSRMLLRHVCLMIPVCAVLALLPGPWWVHVSVPLMALAASLLAVAITADELRRSRLRRHGIAEPPRIR</sequence>
<dbReference type="Proteomes" id="UP000627838">
    <property type="component" value="Unassembled WGS sequence"/>
</dbReference>
<keyword evidence="1" id="KW-0812">Transmembrane</keyword>
<dbReference type="Pfam" id="PF17240">
    <property type="entry name" value="DUF5313"/>
    <property type="match status" value="1"/>
</dbReference>
<comment type="caution">
    <text evidence="2">The sequence shown here is derived from an EMBL/GenBank/DDBJ whole genome shotgun (WGS) entry which is preliminary data.</text>
</comment>
<evidence type="ECO:0000313" key="2">
    <source>
        <dbReference type="EMBL" id="MBE1533701.1"/>
    </source>
</evidence>
<organism evidence="2 3">
    <name type="scientific">Actinomadura algeriensis</name>
    <dbReference type="NCBI Taxonomy" id="1679523"/>
    <lineage>
        <taxon>Bacteria</taxon>
        <taxon>Bacillati</taxon>
        <taxon>Actinomycetota</taxon>
        <taxon>Actinomycetes</taxon>
        <taxon>Streptosporangiales</taxon>
        <taxon>Thermomonosporaceae</taxon>
        <taxon>Actinomadura</taxon>
    </lineage>
</organism>
<dbReference type="RefSeq" id="WP_192760201.1">
    <property type="nucleotide sequence ID" value="NZ_JADBDZ010000001.1"/>
</dbReference>
<protein>
    <recommendedName>
        <fullName evidence="4">SdpI/YhfL family protein</fullName>
    </recommendedName>
</protein>
<evidence type="ECO:0008006" key="4">
    <source>
        <dbReference type="Google" id="ProtNLM"/>
    </source>
</evidence>
<dbReference type="InterPro" id="IPR035197">
    <property type="entry name" value="DUF5313"/>
</dbReference>
<gene>
    <name evidence="2" type="ORF">H4W34_003534</name>
</gene>
<reference evidence="2 3" key="1">
    <citation type="submission" date="2020-10" db="EMBL/GenBank/DDBJ databases">
        <title>Sequencing the genomes of 1000 actinobacteria strains.</title>
        <authorList>
            <person name="Klenk H.-P."/>
        </authorList>
    </citation>
    <scope>NUCLEOTIDE SEQUENCE [LARGE SCALE GENOMIC DNA]</scope>
    <source>
        <strain evidence="2 3">DSM 46744</strain>
    </source>
</reference>
<feature type="transmembrane region" description="Helical" evidence="1">
    <location>
        <begin position="44"/>
        <end position="61"/>
    </location>
</feature>
<feature type="transmembrane region" description="Helical" evidence="1">
    <location>
        <begin position="67"/>
        <end position="87"/>
    </location>
</feature>